<dbReference type="OrthoDB" id="18190at2759"/>
<feature type="domain" description="Integrator complex subunit 4/Protein SIEL C-terminal Ig-like" evidence="3">
    <location>
        <begin position="838"/>
        <end position="956"/>
    </location>
</feature>
<dbReference type="GO" id="GO:0005768">
    <property type="term" value="C:endosome"/>
    <property type="evidence" value="ECO:0007669"/>
    <property type="project" value="TreeGrafter"/>
</dbReference>
<dbReference type="Gene3D" id="1.25.10.10">
    <property type="entry name" value="Leucine-rich Repeat Variant"/>
    <property type="match status" value="2"/>
</dbReference>
<dbReference type="PANTHER" id="PTHR20938:SF0">
    <property type="entry name" value="INTEGRATOR COMPLEX SUBUNIT 4"/>
    <property type="match status" value="1"/>
</dbReference>
<dbReference type="STRING" id="63057.A0A2P5F990"/>
<comment type="caution">
    <text evidence="4">The sequence shown here is derived from an EMBL/GenBank/DDBJ whole genome shotgun (WGS) entry which is preliminary data.</text>
</comment>
<name>A0A2P5F990_TREOI</name>
<dbReference type="InterPro" id="IPR057412">
    <property type="entry name" value="INTS4_C"/>
</dbReference>
<evidence type="ECO:0000313" key="5">
    <source>
        <dbReference type="Proteomes" id="UP000237000"/>
    </source>
</evidence>
<evidence type="ECO:0000313" key="4">
    <source>
        <dbReference type="EMBL" id="PON94353.1"/>
    </source>
</evidence>
<dbReference type="GO" id="GO:0010496">
    <property type="term" value="P:intercellular transport"/>
    <property type="evidence" value="ECO:0007669"/>
    <property type="project" value="TreeGrafter"/>
</dbReference>
<dbReference type="Proteomes" id="UP000237000">
    <property type="component" value="Unassembled WGS sequence"/>
</dbReference>
<gene>
    <name evidence="4" type="ORF">TorRG33x02_098270</name>
</gene>
<dbReference type="EMBL" id="JXTC01000052">
    <property type="protein sequence ID" value="PON94353.1"/>
    <property type="molecule type" value="Genomic_DNA"/>
</dbReference>
<accession>A0A2P5F990</accession>
<proteinExistence type="predicted"/>
<dbReference type="InterPro" id="IPR011989">
    <property type="entry name" value="ARM-like"/>
</dbReference>
<comment type="subcellular location">
    <subcellularLocation>
        <location evidence="1">Nucleus</location>
    </subcellularLocation>
</comment>
<evidence type="ECO:0000259" key="3">
    <source>
        <dbReference type="Pfam" id="PF25458"/>
    </source>
</evidence>
<dbReference type="PANTHER" id="PTHR20938">
    <property type="entry name" value="INTEGRATOR COMPLEX SUBUNIT 4"/>
    <property type="match status" value="1"/>
</dbReference>
<dbReference type="GO" id="GO:0005634">
    <property type="term" value="C:nucleus"/>
    <property type="evidence" value="ECO:0007669"/>
    <property type="project" value="UniProtKB-SubCell"/>
</dbReference>
<protein>
    <submittedName>
        <fullName evidence="4">Coatomer beta subunit</fullName>
    </submittedName>
</protein>
<dbReference type="InterPro" id="IPR016024">
    <property type="entry name" value="ARM-type_fold"/>
</dbReference>
<sequence>MEDHCGSTSTSTSTALPSLHLATNFGDKALSSQTLARIRALILNPSTPDSTLSSIFQILTRSLELTRNSVVLHRTLKLLSDLSSHRAQFSRLVFDSVRANSLLSSASSTRLAAQALDVVLSIAERDPASVPAVDDLGDGFFASLCFGPSLSVRLWLLRNAERFRLRPYLSITLFLGFTKDPYPCVRKAALDGLVRLSRTNAIEDEDMIRGCYYRAVELLRDMEDTVRSAAVRAVCAWGLVLVASNPETKIQFSDEVFVKLCSMARDMSVEVRVEAFNALRKIEVVSEDILLQTLSKRVLGIVKEKKSLGQCCGEQFEILASSVAGALLHGLEDEFFEVRKSACHSLSTLIVLSTDFALEALNLLMDILNDDTVIVRLQALETVHRMATCDCLKLQEKHMHMFLGPLVDKDFSIRCATRKILKLVKLSVFKLFNLTVDALLDNVARYPEDEFDAFSALFHFGRNHGKFVVCIVEDISQQIEPTHEGKLDFDNVRVAALLVLAISAPLSGENASKIPPTIFSYAVTLLGRISNALTDVMSQSDLLDHLSQCSRSTGLPVVEVKEGEQRFPLGKGNIQDNSNDDIIDFAAAPLQQKIDGTSETQFPDIGEPRKLKTSLLDHKLEAQDAVIKTMNAIIARVKDIWPLVQSGDVYEVLRMLRSCREELATFHPNSIAPAGVLAFTLQYLQTIKLLSKVWGHFLDSKFLAYRMGTLDLLFGKLDKRLRELRGTFIGLSKEGELHVLELVLVTCILRLLKVEICCKHATLRKLSSTISQMESLLKRGVQPSNFVIEVGKFSTEIQTSASGDSCDPYLFKRLLEIFCLKEFLVCGRLKYVKAELDVPNNDSENPVHYVSGLPVGITCQITLCNILVETRLWLKMTMDDGSTQFLFLDLSLSKDCNGYRRFSFVAPFYRTPKAICFTIRLCVGMECPLEDAHFVKRCGGPKHELVYLCKEREVFLSMICKG</sequence>
<dbReference type="InParanoid" id="A0A2P5F990"/>
<reference evidence="5" key="1">
    <citation type="submission" date="2016-06" db="EMBL/GenBank/DDBJ databases">
        <title>Parallel loss of symbiosis genes in relatives of nitrogen-fixing non-legume Parasponia.</title>
        <authorList>
            <person name="Van Velzen R."/>
            <person name="Holmer R."/>
            <person name="Bu F."/>
            <person name="Rutten L."/>
            <person name="Van Zeijl A."/>
            <person name="Liu W."/>
            <person name="Santuari L."/>
            <person name="Cao Q."/>
            <person name="Sharma T."/>
            <person name="Shen D."/>
            <person name="Roswanjaya Y."/>
            <person name="Wardhani T."/>
            <person name="Kalhor M.S."/>
            <person name="Jansen J."/>
            <person name="Van den Hoogen J."/>
            <person name="Gungor B."/>
            <person name="Hartog M."/>
            <person name="Hontelez J."/>
            <person name="Verver J."/>
            <person name="Yang W.-C."/>
            <person name="Schijlen E."/>
            <person name="Repin R."/>
            <person name="Schilthuizen M."/>
            <person name="Schranz E."/>
            <person name="Heidstra R."/>
            <person name="Miyata K."/>
            <person name="Fedorova E."/>
            <person name="Kohlen W."/>
            <person name="Bisseling T."/>
            <person name="Smit S."/>
            <person name="Geurts R."/>
        </authorList>
    </citation>
    <scope>NUCLEOTIDE SEQUENCE [LARGE SCALE GENOMIC DNA]</scope>
    <source>
        <strain evidence="5">cv. RG33-2</strain>
    </source>
</reference>
<keyword evidence="2" id="KW-0539">Nucleus</keyword>
<dbReference type="AlphaFoldDB" id="A0A2P5F990"/>
<dbReference type="SUPFAM" id="SSF48371">
    <property type="entry name" value="ARM repeat"/>
    <property type="match status" value="1"/>
</dbReference>
<dbReference type="Pfam" id="PF25458">
    <property type="entry name" value="INTS4_C"/>
    <property type="match status" value="1"/>
</dbReference>
<keyword evidence="5" id="KW-1185">Reference proteome</keyword>
<evidence type="ECO:0000256" key="1">
    <source>
        <dbReference type="ARBA" id="ARBA00004123"/>
    </source>
</evidence>
<evidence type="ECO:0000256" key="2">
    <source>
        <dbReference type="ARBA" id="ARBA00023242"/>
    </source>
</evidence>
<organism evidence="4 5">
    <name type="scientific">Trema orientale</name>
    <name type="common">Charcoal tree</name>
    <name type="synonym">Celtis orientalis</name>
    <dbReference type="NCBI Taxonomy" id="63057"/>
    <lineage>
        <taxon>Eukaryota</taxon>
        <taxon>Viridiplantae</taxon>
        <taxon>Streptophyta</taxon>
        <taxon>Embryophyta</taxon>
        <taxon>Tracheophyta</taxon>
        <taxon>Spermatophyta</taxon>
        <taxon>Magnoliopsida</taxon>
        <taxon>eudicotyledons</taxon>
        <taxon>Gunneridae</taxon>
        <taxon>Pentapetalae</taxon>
        <taxon>rosids</taxon>
        <taxon>fabids</taxon>
        <taxon>Rosales</taxon>
        <taxon>Cannabaceae</taxon>
        <taxon>Trema</taxon>
    </lineage>
</organism>
<dbReference type="FunCoup" id="A0A2P5F990">
    <property type="interactions" value="288"/>
</dbReference>